<organism evidence="10 11">
    <name type="scientific">Hydrogenophaga aromaticivorans</name>
    <dbReference type="NCBI Taxonomy" id="2610898"/>
    <lineage>
        <taxon>Bacteria</taxon>
        <taxon>Pseudomonadati</taxon>
        <taxon>Pseudomonadota</taxon>
        <taxon>Betaproteobacteria</taxon>
        <taxon>Burkholderiales</taxon>
        <taxon>Comamonadaceae</taxon>
        <taxon>Hydrogenophaga</taxon>
    </lineage>
</organism>
<feature type="signal peptide" evidence="9">
    <location>
        <begin position="1"/>
        <end position="27"/>
    </location>
</feature>
<dbReference type="GO" id="GO:0009279">
    <property type="term" value="C:cell outer membrane"/>
    <property type="evidence" value="ECO:0007669"/>
    <property type="project" value="UniProtKB-SubCell"/>
</dbReference>
<comment type="similarity">
    <text evidence="2">Belongs to the outer membrane factor (OMF) (TC 1.B.17) family.</text>
</comment>
<evidence type="ECO:0000256" key="3">
    <source>
        <dbReference type="ARBA" id="ARBA00022448"/>
    </source>
</evidence>
<dbReference type="SUPFAM" id="SSF56954">
    <property type="entry name" value="Outer membrane efflux proteins (OEP)"/>
    <property type="match status" value="1"/>
</dbReference>
<dbReference type="AlphaFoldDB" id="A0A7Y8GVE7"/>
<dbReference type="GO" id="GO:0015562">
    <property type="term" value="F:efflux transmembrane transporter activity"/>
    <property type="evidence" value="ECO:0007669"/>
    <property type="project" value="InterPro"/>
</dbReference>
<evidence type="ECO:0000256" key="8">
    <source>
        <dbReference type="SAM" id="Coils"/>
    </source>
</evidence>
<evidence type="ECO:0000256" key="7">
    <source>
        <dbReference type="ARBA" id="ARBA00023237"/>
    </source>
</evidence>
<dbReference type="RefSeq" id="WP_177134767.1">
    <property type="nucleotide sequence ID" value="NZ_VYGV01000006.1"/>
</dbReference>
<keyword evidence="9" id="KW-0732">Signal</keyword>
<dbReference type="PANTHER" id="PTHR30026:SF20">
    <property type="entry name" value="OUTER MEMBRANE PROTEIN TOLC"/>
    <property type="match status" value="1"/>
</dbReference>
<comment type="caution">
    <text evidence="10">The sequence shown here is derived from an EMBL/GenBank/DDBJ whole genome shotgun (WGS) entry which is preliminary data.</text>
</comment>
<evidence type="ECO:0000313" key="11">
    <source>
        <dbReference type="Proteomes" id="UP000545507"/>
    </source>
</evidence>
<dbReference type="GO" id="GO:0015288">
    <property type="term" value="F:porin activity"/>
    <property type="evidence" value="ECO:0007669"/>
    <property type="project" value="TreeGrafter"/>
</dbReference>
<keyword evidence="7" id="KW-0998">Cell outer membrane</keyword>
<evidence type="ECO:0000313" key="10">
    <source>
        <dbReference type="EMBL" id="NWF45113.1"/>
    </source>
</evidence>
<comment type="subcellular location">
    <subcellularLocation>
        <location evidence="1">Cell outer membrane</location>
    </subcellularLocation>
</comment>
<evidence type="ECO:0000256" key="5">
    <source>
        <dbReference type="ARBA" id="ARBA00022692"/>
    </source>
</evidence>
<dbReference type="PANTHER" id="PTHR30026">
    <property type="entry name" value="OUTER MEMBRANE PROTEIN TOLC"/>
    <property type="match status" value="1"/>
</dbReference>
<protein>
    <submittedName>
        <fullName evidence="10">TolC family protein</fullName>
    </submittedName>
</protein>
<dbReference type="InterPro" id="IPR003423">
    <property type="entry name" value="OMP_efflux"/>
</dbReference>
<dbReference type="Proteomes" id="UP000545507">
    <property type="component" value="Unassembled WGS sequence"/>
</dbReference>
<dbReference type="InterPro" id="IPR051906">
    <property type="entry name" value="TolC-like"/>
</dbReference>
<feature type="chain" id="PRO_5031520044" evidence="9">
    <location>
        <begin position="28"/>
        <end position="432"/>
    </location>
</feature>
<keyword evidence="4" id="KW-1134">Transmembrane beta strand</keyword>
<sequence length="432" mass="46002">MNRSIKVRGLLPLAGLAAALLAGNAAAESLQQAWDTALAVDRGLKASHEGTAAAASLLEATKSARLPNVALEAGYTALSETPAAQVDLLGQSLQMPLAQKDSTAYRAMATLPLYTGGRITRGIDAATAGLEAARLGETADAQNLKLRVADAYVNVLRASRMLKVTESHVASLQAHAQDVGNLHEQGMVAKSDLLSVRVALADAQQRKLQVANGLDLARAVYNRLLGRPLDQPVSLDELSPEATTPEPPPALTERALAQRSELAALARQIEAMRHQAAAVRGETAPQVALSGGYGYQANRYQVHPGQWMVTLGAKWNLFDGGVVGHRANAVERQAAALTEQRDELASLIALQVRQTWLDVQETRKRLIVTQSTIAQAEENLLVARDRYANGLSTHTEVLDAETLRTGSESNHATALFDAALAGLRLKRATGEL</sequence>
<evidence type="ECO:0000256" key="4">
    <source>
        <dbReference type="ARBA" id="ARBA00022452"/>
    </source>
</evidence>
<evidence type="ECO:0000256" key="6">
    <source>
        <dbReference type="ARBA" id="ARBA00023136"/>
    </source>
</evidence>
<proteinExistence type="inferred from homology"/>
<name>A0A7Y8GVE7_9BURK</name>
<keyword evidence="3" id="KW-0813">Transport</keyword>
<evidence type="ECO:0000256" key="9">
    <source>
        <dbReference type="SAM" id="SignalP"/>
    </source>
</evidence>
<dbReference type="GO" id="GO:1990281">
    <property type="term" value="C:efflux pump complex"/>
    <property type="evidence" value="ECO:0007669"/>
    <property type="project" value="TreeGrafter"/>
</dbReference>
<keyword evidence="11" id="KW-1185">Reference proteome</keyword>
<dbReference type="EMBL" id="VYGV01000006">
    <property type="protein sequence ID" value="NWF45113.1"/>
    <property type="molecule type" value="Genomic_DNA"/>
</dbReference>
<reference evidence="10 11" key="1">
    <citation type="submission" date="2019-09" db="EMBL/GenBank/DDBJ databases">
        <title>Hydrogenophaga aromatica sp. nov., isolated from a para-xylene-degrading enrichment culture.</title>
        <authorList>
            <person name="Tancsics A."/>
            <person name="Banerjee S."/>
        </authorList>
    </citation>
    <scope>NUCLEOTIDE SEQUENCE [LARGE SCALE GENOMIC DNA]</scope>
    <source>
        <strain evidence="10 11">D2P1</strain>
    </source>
</reference>
<evidence type="ECO:0000256" key="2">
    <source>
        <dbReference type="ARBA" id="ARBA00007613"/>
    </source>
</evidence>
<dbReference type="Pfam" id="PF02321">
    <property type="entry name" value="OEP"/>
    <property type="match status" value="2"/>
</dbReference>
<feature type="coiled-coil region" evidence="8">
    <location>
        <begin position="327"/>
        <end position="379"/>
    </location>
</feature>
<accession>A0A7Y8GVE7</accession>
<evidence type="ECO:0000256" key="1">
    <source>
        <dbReference type="ARBA" id="ARBA00004442"/>
    </source>
</evidence>
<gene>
    <name evidence="10" type="ORF">F3K02_07585</name>
</gene>
<keyword evidence="8" id="KW-0175">Coiled coil</keyword>
<keyword evidence="6" id="KW-0472">Membrane</keyword>
<keyword evidence="5" id="KW-0812">Transmembrane</keyword>
<dbReference type="Gene3D" id="1.20.1600.10">
    <property type="entry name" value="Outer membrane efflux proteins (OEP)"/>
    <property type="match status" value="1"/>
</dbReference>